<accession>A0A7X1F4R4</accession>
<proteinExistence type="predicted"/>
<dbReference type="EMBL" id="JACLAU010000001">
    <property type="protein sequence ID" value="MBC2650367.1"/>
    <property type="molecule type" value="Genomic_DNA"/>
</dbReference>
<reference evidence="1 2" key="1">
    <citation type="submission" date="2020-08" db="EMBL/GenBank/DDBJ databases">
        <title>The genome sequence of Novosphingobium flavum 4Y4.</title>
        <authorList>
            <person name="Liu Y."/>
        </authorList>
    </citation>
    <scope>NUCLEOTIDE SEQUENCE [LARGE SCALE GENOMIC DNA]</scope>
    <source>
        <strain evidence="1 2">4Y4</strain>
    </source>
</reference>
<protein>
    <submittedName>
        <fullName evidence="1">VOC family protein</fullName>
    </submittedName>
</protein>
<dbReference type="AlphaFoldDB" id="A0A7X1F4R4"/>
<dbReference type="Proteomes" id="UP000520156">
    <property type="component" value="Unassembled WGS sequence"/>
</dbReference>
<dbReference type="Pfam" id="PF13669">
    <property type="entry name" value="Glyoxalase_4"/>
    <property type="match status" value="1"/>
</dbReference>
<evidence type="ECO:0000313" key="1">
    <source>
        <dbReference type="EMBL" id="MBC2650367.1"/>
    </source>
</evidence>
<dbReference type="InterPro" id="IPR029068">
    <property type="entry name" value="Glyas_Bleomycin-R_OHBP_Dase"/>
</dbReference>
<keyword evidence="2" id="KW-1185">Reference proteome</keyword>
<dbReference type="Gene3D" id="3.10.180.10">
    <property type="entry name" value="2,3-Dihydroxybiphenyl 1,2-Dioxygenase, domain 1"/>
    <property type="match status" value="1"/>
</dbReference>
<sequence length="155" mass="17591">MITGTIFQNGYICRDIDAAVAEFRRRGDVRVIGPFEADQSPDTPAGPRRQVTKLAFVWQGNMQFELIQPILDETGLYGEAGAEPMRHHHVAMRVDDWDTFRDALARQDLPVVIERAIPGDALKFLYIDARAAFGHYLEYVWMTDERWAQIGGLPA</sequence>
<dbReference type="RefSeq" id="WP_185681767.1">
    <property type="nucleotide sequence ID" value="NZ_JACLAU010000001.1"/>
</dbReference>
<organism evidence="1 2">
    <name type="scientific">Novosphingobium aerophilum</name>
    <dbReference type="NCBI Taxonomy" id="2839843"/>
    <lineage>
        <taxon>Bacteria</taxon>
        <taxon>Pseudomonadati</taxon>
        <taxon>Pseudomonadota</taxon>
        <taxon>Alphaproteobacteria</taxon>
        <taxon>Sphingomonadales</taxon>
        <taxon>Sphingomonadaceae</taxon>
        <taxon>Novosphingobium</taxon>
    </lineage>
</organism>
<comment type="caution">
    <text evidence="1">The sequence shown here is derived from an EMBL/GenBank/DDBJ whole genome shotgun (WGS) entry which is preliminary data.</text>
</comment>
<dbReference type="SUPFAM" id="SSF54593">
    <property type="entry name" value="Glyoxalase/Bleomycin resistance protein/Dihydroxybiphenyl dioxygenase"/>
    <property type="match status" value="1"/>
</dbReference>
<evidence type="ECO:0000313" key="2">
    <source>
        <dbReference type="Proteomes" id="UP000520156"/>
    </source>
</evidence>
<name>A0A7X1F4R4_9SPHN</name>
<gene>
    <name evidence="1" type="ORF">H7F49_01450</name>
</gene>